<accession>A0AAW0EVS2</accession>
<organism evidence="2 3">
    <name type="scientific">Novymonas esmeraldas</name>
    <dbReference type="NCBI Taxonomy" id="1808958"/>
    <lineage>
        <taxon>Eukaryota</taxon>
        <taxon>Discoba</taxon>
        <taxon>Euglenozoa</taxon>
        <taxon>Kinetoplastea</taxon>
        <taxon>Metakinetoplastina</taxon>
        <taxon>Trypanosomatida</taxon>
        <taxon>Trypanosomatidae</taxon>
        <taxon>Novymonas</taxon>
    </lineage>
</organism>
<evidence type="ECO:0000313" key="2">
    <source>
        <dbReference type="EMBL" id="KAK7198385.1"/>
    </source>
</evidence>
<sequence length="909" mass="96772">MGKAAPRSRHGKTSNKKREQHRGADAEESDVVVHSTGLVTAALPPTSLAPCVRQLRESTDYSALEEACGDVAHFGLQSRHHSAFVAAAVPQRLAQLLLATSPYDTTTAARSDAATAAGTVPEPHRGVLYMQVAAAEALRSLITNSEQDLVVDLLTSADVEAVCGGSFTDGLVRLLHADWNHILVARRSTTPEDWMQVYTGDDDDAAAVAATADVEATPAEATTAHRRRGNSCNVYFTLLRHLEEVLVLTASCVEASEACAEAVSQPAALLLLLDVLRSATTTTWETLLHPSANYYLAESTSTAAVTSETVLAMRAYKRREADLLASLAVSVGDVLLLLSPENPMLAHVFTGAGAGGGGGGASASMVASAEQRAFLNTAVDAVDLRAWLAGKPTIEAQLQERLSDGAALPSFLGPQHSAMALERERVLHDLLRATLHLHGMLLHIAPVADNIQRVLPLLSDALHKVSLPMRVWCGVLPLLMGTAECADDEVRVAATRLATHRLRSTQSAVRLLCVVVNAIGEKNNSELHGDDEAAFAANPLAALLQSGSLLYAVGLLLKDVLWMSPYIDADVEGGVSSPSDVMARQQRALRAEASTNAAAAEVQMVLLSTEVNVWEVASTLLLMLPVESLGEPALTWRAIQHAVRSRYGLHLDAVAAEAADEGGEVRASSIIQCSPSTHRLLWMQLEALGQMLWTLQRKQAKAHANAAGGAAVPFNHVQATAADVDLLVRLSWETPASALLKQSCVGAVGLLCASMQDADAVATATRFALAVALNGGSATAAVVTGRTLLDIYAQLVPAATPTLAAEQRGWLQQLAVVDSVATVRCEAANTLVDLFLDERYDTSVYWPLGVQDVLRGFAAQLTAYVKRRQQLNKETRRRGLVSTETPDAEQWAELLDNLGGFLAYKAQHK</sequence>
<dbReference type="EMBL" id="JAECZO010000147">
    <property type="protein sequence ID" value="KAK7198385.1"/>
    <property type="molecule type" value="Genomic_DNA"/>
</dbReference>
<dbReference type="Proteomes" id="UP001430356">
    <property type="component" value="Unassembled WGS sequence"/>
</dbReference>
<evidence type="ECO:0000256" key="1">
    <source>
        <dbReference type="SAM" id="MobiDB-lite"/>
    </source>
</evidence>
<name>A0AAW0EVS2_9TRYP</name>
<feature type="region of interest" description="Disordered" evidence="1">
    <location>
        <begin position="1"/>
        <end position="31"/>
    </location>
</feature>
<comment type="caution">
    <text evidence="2">The sequence shown here is derived from an EMBL/GenBank/DDBJ whole genome shotgun (WGS) entry which is preliminary data.</text>
</comment>
<keyword evidence="3" id="KW-1185">Reference proteome</keyword>
<dbReference type="InterPro" id="IPR011989">
    <property type="entry name" value="ARM-like"/>
</dbReference>
<evidence type="ECO:0000313" key="3">
    <source>
        <dbReference type="Proteomes" id="UP001430356"/>
    </source>
</evidence>
<dbReference type="AlphaFoldDB" id="A0AAW0EVS2"/>
<reference evidence="2 3" key="1">
    <citation type="journal article" date="2021" name="MBio">
        <title>A New Model Trypanosomatid, Novymonas esmeraldas: Genomic Perception of Its 'Candidatus Pandoraea novymonadis' Endosymbiont.</title>
        <authorList>
            <person name="Zakharova A."/>
            <person name="Saura A."/>
            <person name="Butenko A."/>
            <person name="Podesvova L."/>
            <person name="Warmusova S."/>
            <person name="Kostygov A.Y."/>
            <person name="Nenarokova A."/>
            <person name="Lukes J."/>
            <person name="Opperdoes F.R."/>
            <person name="Yurchenko V."/>
        </authorList>
    </citation>
    <scope>NUCLEOTIDE SEQUENCE [LARGE SCALE GENOMIC DNA]</scope>
    <source>
        <strain evidence="2 3">E262AT.01</strain>
    </source>
</reference>
<feature type="compositionally biased region" description="Basic residues" evidence="1">
    <location>
        <begin position="1"/>
        <end position="20"/>
    </location>
</feature>
<proteinExistence type="predicted"/>
<gene>
    <name evidence="2" type="ORF">NESM_000797900</name>
</gene>
<dbReference type="Gene3D" id="1.25.10.10">
    <property type="entry name" value="Leucine-rich Repeat Variant"/>
    <property type="match status" value="1"/>
</dbReference>
<protein>
    <submittedName>
        <fullName evidence="2">Uncharacterized protein</fullName>
    </submittedName>
</protein>